<feature type="transmembrane region" description="Helical" evidence="8">
    <location>
        <begin position="440"/>
        <end position="462"/>
    </location>
</feature>
<dbReference type="Gene3D" id="3.30.2090.10">
    <property type="entry name" value="Multidrug efflux transporter AcrB TolC docking domain, DN and DC subdomains"/>
    <property type="match status" value="2"/>
</dbReference>
<protein>
    <submittedName>
        <fullName evidence="9">CusA/CzcA family heavy metal efflux RND transporter</fullName>
    </submittedName>
</protein>
<gene>
    <name evidence="9" type="ORF">CEE37_06885</name>
</gene>
<keyword evidence="6 8" id="KW-1133">Transmembrane helix</keyword>
<evidence type="ECO:0000313" key="10">
    <source>
        <dbReference type="Proteomes" id="UP000319619"/>
    </source>
</evidence>
<evidence type="ECO:0000256" key="3">
    <source>
        <dbReference type="ARBA" id="ARBA00022448"/>
    </source>
</evidence>
<feature type="transmembrane region" description="Helical" evidence="8">
    <location>
        <begin position="923"/>
        <end position="947"/>
    </location>
</feature>
<dbReference type="SUPFAM" id="SSF82866">
    <property type="entry name" value="Multidrug efflux transporter AcrB transmembrane domain"/>
    <property type="match status" value="2"/>
</dbReference>
<keyword evidence="4" id="KW-1003">Cell membrane</keyword>
<feature type="transmembrane region" description="Helical" evidence="8">
    <location>
        <begin position="482"/>
        <end position="503"/>
    </location>
</feature>
<feature type="transmembrane region" description="Helical" evidence="8">
    <location>
        <begin position="534"/>
        <end position="552"/>
    </location>
</feature>
<organism evidence="9 10">
    <name type="scientific">candidate division LCP-89 bacterium B3_LCP</name>
    <dbReference type="NCBI Taxonomy" id="2012998"/>
    <lineage>
        <taxon>Bacteria</taxon>
        <taxon>Pseudomonadati</taxon>
        <taxon>Bacteria division LCP-89</taxon>
    </lineage>
</organism>
<evidence type="ECO:0000313" key="9">
    <source>
        <dbReference type="EMBL" id="TKJ40682.1"/>
    </source>
</evidence>
<dbReference type="PANTHER" id="PTHR32063">
    <property type="match status" value="1"/>
</dbReference>
<evidence type="ECO:0000256" key="8">
    <source>
        <dbReference type="SAM" id="Phobius"/>
    </source>
</evidence>
<dbReference type="InterPro" id="IPR001036">
    <property type="entry name" value="Acrflvin-R"/>
</dbReference>
<dbReference type="InterPro" id="IPR027463">
    <property type="entry name" value="AcrB_DN_DC_subdom"/>
</dbReference>
<comment type="subcellular location">
    <subcellularLocation>
        <location evidence="1">Cell membrane</location>
        <topology evidence="1">Multi-pass membrane protein</topology>
    </subcellularLocation>
</comment>
<evidence type="ECO:0000256" key="1">
    <source>
        <dbReference type="ARBA" id="ARBA00004651"/>
    </source>
</evidence>
<feature type="transmembrane region" description="Helical" evidence="8">
    <location>
        <begin position="982"/>
        <end position="1003"/>
    </location>
</feature>
<evidence type="ECO:0000256" key="6">
    <source>
        <dbReference type="ARBA" id="ARBA00022989"/>
    </source>
</evidence>
<evidence type="ECO:0000256" key="7">
    <source>
        <dbReference type="ARBA" id="ARBA00023136"/>
    </source>
</evidence>
<reference evidence="9 10" key="1">
    <citation type="submission" date="2017-06" db="EMBL/GenBank/DDBJ databases">
        <title>Novel microbial phyla capable of carbon fixation and sulfur reduction in deep-sea sediments.</title>
        <authorList>
            <person name="Huang J."/>
            <person name="Baker B."/>
            <person name="Wang Y."/>
        </authorList>
    </citation>
    <scope>NUCLEOTIDE SEQUENCE [LARGE SCALE GENOMIC DNA]</scope>
    <source>
        <strain evidence="9">B3_LCP</strain>
    </source>
</reference>
<dbReference type="Gene3D" id="3.30.70.1320">
    <property type="entry name" value="Multidrug efflux transporter AcrB pore domain like"/>
    <property type="match status" value="1"/>
</dbReference>
<feature type="transmembrane region" description="Helical" evidence="8">
    <location>
        <begin position="348"/>
        <end position="364"/>
    </location>
</feature>
<dbReference type="GO" id="GO:0042910">
    <property type="term" value="F:xenobiotic transmembrane transporter activity"/>
    <property type="evidence" value="ECO:0007669"/>
    <property type="project" value="TreeGrafter"/>
</dbReference>
<feature type="transmembrane region" description="Helical" evidence="8">
    <location>
        <begin position="396"/>
        <end position="419"/>
    </location>
</feature>
<comment type="caution">
    <text evidence="9">The sequence shown here is derived from an EMBL/GenBank/DDBJ whole genome shotgun (WGS) entry which is preliminary data.</text>
</comment>
<dbReference type="PANTHER" id="PTHR32063:SF19">
    <property type="entry name" value="CATION EFFLUX SYSTEM PROTEIN CUSA"/>
    <property type="match status" value="1"/>
</dbReference>
<sequence length="1056" mass="116252">MNLIERIIEGSIRNRLMVILVTLVVVVIGIRSMLTIPVDAIPDLSDVQVIVIADYPGQSPQVVEDQVIYPLTTALLAVPYVKDVRGYSFFNFGMVYLIFEDGTDLYWARSRVLEYLNQAAGRLPSGVTPRLGPDATGLGWIYEYALQSDKHNLADLRSLQDWYLRYELQTVPGVAEVASVGGFVKQYQVSVDPDRLASLGIPLQQVKMALSRSNDDVGGRLLEMGETEYFVRGLGYFRGHTNDEIVQQIEKIALGISPGGHPIQLKQVADVSVGPELRRGIAEWNGEGEVVGGIVVIRSGENALAVIERVKEKLEDLKAGLPEGVKIVPAYDRSGLIMRAIDTLREKLLEEMLVVALITIVFLLHFRSALVAFFTIPAGVLISFIAMKALNINANIMSLGGIAIAIGVMVDASVVMVENAHKHIERDSGKKPHIEIIAEAARGVGPALFFSLLIITVSFFPVFSLQAQEGRLFSPLAYTKTFAMAASAFLAITIIPVLMVLFIRGKIPNEKKNPLSRFFIGIYKPVIKFVLRRPLIVIGASLVILAVTILPYKQLGSEFMPPLNEGDLLYMPTTPPGISPAKAGELLQQTDRIIKSFPEVHHVFGKIGRAETATDPAPLSMIETTIMLKQDQSKWRAGVTIDSLIQELDAAIQIPGLTNAWTMPIRTRIDMLSTGIKTPVGIKIMGDDLDSLARIGEEIEAVVGGIPDVTSVYAERVVGGKYIDIDINRDLIARHGLTVGDVQDVIKSALGGMNVTWTVEGQARYPVNVRYPRERRDSLADIHRVRVPTPGGYTVPLSELAAIDIVDGPPVIKTENARKTLWVYVDTRDSDIGGFVFRLQKEVQAEVKLPTGYSLVWSGQFEYMQRAAQRLRVVVPITLLIIFFLLYLHFRNITESLVVMLSLPFALIGGVWLMYLLDFNMSVAVAVGYIALLGLAAETGVVMLVYLDEAYRRYIKEGRMKYISNLRSAIMEGAVDRVRPKLMTVATTLIGLLPIMFGAGAGSQVMKRIAAPMVGGLVSSTVLTLVILPAIYYFIKLRTVEPDPPKIDSEVTKRNR</sequence>
<dbReference type="Gene3D" id="1.20.1640.10">
    <property type="entry name" value="Multidrug efflux transporter AcrB transmembrane domain"/>
    <property type="match status" value="2"/>
</dbReference>
<dbReference type="EMBL" id="NJBN01000004">
    <property type="protein sequence ID" value="TKJ40682.1"/>
    <property type="molecule type" value="Genomic_DNA"/>
</dbReference>
<feature type="transmembrane region" description="Helical" evidence="8">
    <location>
        <begin position="1009"/>
        <end position="1035"/>
    </location>
</feature>
<keyword evidence="5 8" id="KW-0812">Transmembrane</keyword>
<name>A0A532V0L7_UNCL8</name>
<evidence type="ECO:0000256" key="2">
    <source>
        <dbReference type="ARBA" id="ARBA00010942"/>
    </source>
</evidence>
<dbReference type="GO" id="GO:0005886">
    <property type="term" value="C:plasma membrane"/>
    <property type="evidence" value="ECO:0007669"/>
    <property type="project" value="UniProtKB-SubCell"/>
</dbReference>
<feature type="transmembrane region" description="Helical" evidence="8">
    <location>
        <begin position="371"/>
        <end position="390"/>
    </location>
</feature>
<proteinExistence type="inferred from homology"/>
<evidence type="ECO:0000256" key="5">
    <source>
        <dbReference type="ARBA" id="ARBA00022692"/>
    </source>
</evidence>
<accession>A0A532V0L7</accession>
<keyword evidence="7 8" id="KW-0472">Membrane</keyword>
<dbReference type="AlphaFoldDB" id="A0A532V0L7"/>
<feature type="transmembrane region" description="Helical" evidence="8">
    <location>
        <begin position="16"/>
        <end position="34"/>
    </location>
</feature>
<comment type="similarity">
    <text evidence="2">Belongs to the resistance-nodulation-cell division (RND) (TC 2.A.6) family.</text>
</comment>
<dbReference type="Gene3D" id="3.30.70.1440">
    <property type="entry name" value="Multidrug efflux transporter AcrB pore domain"/>
    <property type="match status" value="1"/>
</dbReference>
<dbReference type="PRINTS" id="PR00702">
    <property type="entry name" value="ACRIFLAVINRP"/>
</dbReference>
<keyword evidence="3" id="KW-0813">Transport</keyword>
<dbReference type="GO" id="GO:0008324">
    <property type="term" value="F:monoatomic cation transmembrane transporter activity"/>
    <property type="evidence" value="ECO:0007669"/>
    <property type="project" value="InterPro"/>
</dbReference>
<dbReference type="InterPro" id="IPR004763">
    <property type="entry name" value="CusA-like"/>
</dbReference>
<feature type="transmembrane region" description="Helical" evidence="8">
    <location>
        <begin position="873"/>
        <end position="890"/>
    </location>
</feature>
<feature type="transmembrane region" description="Helical" evidence="8">
    <location>
        <begin position="897"/>
        <end position="917"/>
    </location>
</feature>
<dbReference type="Pfam" id="PF00873">
    <property type="entry name" value="ACR_tran"/>
    <property type="match status" value="1"/>
</dbReference>
<dbReference type="Proteomes" id="UP000319619">
    <property type="component" value="Unassembled WGS sequence"/>
</dbReference>
<dbReference type="Gene3D" id="3.30.70.1430">
    <property type="entry name" value="Multidrug efflux transporter AcrB pore domain"/>
    <property type="match status" value="2"/>
</dbReference>
<dbReference type="SUPFAM" id="SSF82714">
    <property type="entry name" value="Multidrug efflux transporter AcrB TolC docking domain, DN and DC subdomains"/>
    <property type="match status" value="2"/>
</dbReference>
<evidence type="ECO:0000256" key="4">
    <source>
        <dbReference type="ARBA" id="ARBA00022475"/>
    </source>
</evidence>
<dbReference type="SUPFAM" id="SSF82693">
    <property type="entry name" value="Multidrug efflux transporter AcrB pore domain, PN1, PN2, PC1 and PC2 subdomains"/>
    <property type="match status" value="2"/>
</dbReference>
<dbReference type="NCBIfam" id="TIGR00914">
    <property type="entry name" value="2A0601"/>
    <property type="match status" value="1"/>
</dbReference>